<dbReference type="RefSeq" id="WP_097543957.1">
    <property type="nucleotide sequence ID" value="NZ_NWSL01000014.1"/>
</dbReference>
<organism evidence="1 2">
    <name type="scientific">Rhizobium anhuiense</name>
    <dbReference type="NCBI Taxonomy" id="1184720"/>
    <lineage>
        <taxon>Bacteria</taxon>
        <taxon>Pseudomonadati</taxon>
        <taxon>Pseudomonadota</taxon>
        <taxon>Alphaproteobacteria</taxon>
        <taxon>Hyphomicrobiales</taxon>
        <taxon>Rhizobiaceae</taxon>
        <taxon>Rhizobium/Agrobacterium group</taxon>
        <taxon>Rhizobium</taxon>
    </lineage>
</organism>
<proteinExistence type="predicted"/>
<dbReference type="Proteomes" id="UP000219972">
    <property type="component" value="Unassembled WGS sequence"/>
</dbReference>
<reference evidence="1 2" key="1">
    <citation type="submission" date="2017-09" db="EMBL/GenBank/DDBJ databases">
        <title>Comparative genomics of rhizobia isolated from Phaseolus vulgaris in China.</title>
        <authorList>
            <person name="Tong W."/>
        </authorList>
    </citation>
    <scope>NUCLEOTIDE SEQUENCE [LARGE SCALE GENOMIC DNA]</scope>
    <source>
        <strain evidence="1 2">Y27</strain>
    </source>
</reference>
<keyword evidence="2" id="KW-1185">Reference proteome</keyword>
<gene>
    <name evidence="1" type="ORF">CO662_21990</name>
</gene>
<accession>A0ABX4J4L7</accession>
<sequence>MNPSDQAGDETRERFGASSERYRPFGTVRCSNPSYFRSQLARDVGCLLDVDDDVLGWCCRPYGMNDLMRERGWKGPPPDFMATCCNGQDVYISVVEEDGDPELTEIAACGRLSHQYVSTAGIRSGHRLQNAKDLLRYANYRCPLGDRMRIMAALDQEGSATVGECMGAFREVNPMAGLSSLILHRFVTIDLDADLIAPHTVVKIFRSYRNA</sequence>
<evidence type="ECO:0000313" key="2">
    <source>
        <dbReference type="Proteomes" id="UP000219972"/>
    </source>
</evidence>
<dbReference type="EMBL" id="NWSL01000014">
    <property type="protein sequence ID" value="PDS49745.1"/>
    <property type="molecule type" value="Genomic_DNA"/>
</dbReference>
<protein>
    <submittedName>
        <fullName evidence="1">Uncharacterized protein</fullName>
    </submittedName>
</protein>
<evidence type="ECO:0000313" key="1">
    <source>
        <dbReference type="EMBL" id="PDS49745.1"/>
    </source>
</evidence>
<comment type="caution">
    <text evidence="1">The sequence shown here is derived from an EMBL/GenBank/DDBJ whole genome shotgun (WGS) entry which is preliminary data.</text>
</comment>
<name>A0ABX4J4L7_9HYPH</name>